<keyword evidence="6" id="KW-0704">Schiff base</keyword>
<evidence type="ECO:0000256" key="5">
    <source>
        <dbReference type="ARBA" id="ARBA00022977"/>
    </source>
</evidence>
<evidence type="ECO:0000256" key="7">
    <source>
        <dbReference type="ARBA" id="ARBA00049897"/>
    </source>
</evidence>
<dbReference type="InterPro" id="IPR033983">
    <property type="entry name" value="Thiazole_synthase_ThiG"/>
</dbReference>
<dbReference type="SUPFAM" id="SSF110399">
    <property type="entry name" value="ThiG-like"/>
    <property type="match status" value="1"/>
</dbReference>
<dbReference type="PANTHER" id="PTHR34266:SF2">
    <property type="entry name" value="THIAZOLE SYNTHASE"/>
    <property type="match status" value="1"/>
</dbReference>
<gene>
    <name evidence="9" type="ORF">A4R43_40930</name>
</gene>
<dbReference type="GO" id="GO:0009229">
    <property type="term" value="P:thiamine diphosphate biosynthetic process"/>
    <property type="evidence" value="ECO:0007669"/>
    <property type="project" value="UniProtKB-UniPathway"/>
</dbReference>
<evidence type="ECO:0000256" key="4">
    <source>
        <dbReference type="ARBA" id="ARBA00022679"/>
    </source>
</evidence>
<dbReference type="OrthoDB" id="9805935at2"/>
<dbReference type="Gene3D" id="3.20.20.70">
    <property type="entry name" value="Aldolase class I"/>
    <property type="match status" value="1"/>
</dbReference>
<dbReference type="Pfam" id="PF05690">
    <property type="entry name" value="ThiG"/>
    <property type="match status" value="1"/>
</dbReference>
<comment type="catalytic activity">
    <reaction evidence="7">
        <text>[ThiS sulfur-carrier protein]-C-terminal-Gly-aminoethanethioate + 2-iminoacetate + 1-deoxy-D-xylulose 5-phosphate = [ThiS sulfur-carrier protein]-C-terminal Gly-Gly + 2-[(2R,5Z)-2-carboxy-4-methylthiazol-5(2H)-ylidene]ethyl phosphate + 2 H2O + H(+)</text>
        <dbReference type="Rhea" id="RHEA:26297"/>
        <dbReference type="Rhea" id="RHEA-COMP:12909"/>
        <dbReference type="Rhea" id="RHEA-COMP:19908"/>
        <dbReference type="ChEBI" id="CHEBI:15377"/>
        <dbReference type="ChEBI" id="CHEBI:15378"/>
        <dbReference type="ChEBI" id="CHEBI:57792"/>
        <dbReference type="ChEBI" id="CHEBI:62899"/>
        <dbReference type="ChEBI" id="CHEBI:77846"/>
        <dbReference type="ChEBI" id="CHEBI:90778"/>
        <dbReference type="ChEBI" id="CHEBI:232372"/>
        <dbReference type="EC" id="2.8.1.10"/>
    </reaction>
</comment>
<keyword evidence="5" id="KW-0784">Thiamine biosynthesis</keyword>
<evidence type="ECO:0000259" key="8">
    <source>
        <dbReference type="Pfam" id="PF05690"/>
    </source>
</evidence>
<dbReference type="KEGG" id="aab:A4R43_40930"/>
<name>A0A344LJ01_9PSEU</name>
<accession>A0A344LJ01</accession>
<dbReference type="EC" id="2.8.1.10" evidence="3"/>
<evidence type="ECO:0000256" key="6">
    <source>
        <dbReference type="ARBA" id="ARBA00023270"/>
    </source>
</evidence>
<keyword evidence="4" id="KW-0808">Transferase</keyword>
<protein>
    <recommendedName>
        <fullName evidence="3">thiazole synthase</fullName>
        <ecNumber evidence="3">2.8.1.10</ecNumber>
    </recommendedName>
</protein>
<dbReference type="GO" id="GO:1990107">
    <property type="term" value="F:thiazole synthase activity"/>
    <property type="evidence" value="ECO:0007669"/>
    <property type="project" value="UniProtKB-EC"/>
</dbReference>
<dbReference type="AlphaFoldDB" id="A0A344LJ01"/>
<evidence type="ECO:0000313" key="10">
    <source>
        <dbReference type="Proteomes" id="UP000250434"/>
    </source>
</evidence>
<dbReference type="EMBL" id="CP015163">
    <property type="protein sequence ID" value="AXB48025.1"/>
    <property type="molecule type" value="Genomic_DNA"/>
</dbReference>
<evidence type="ECO:0000256" key="1">
    <source>
        <dbReference type="ARBA" id="ARBA00002834"/>
    </source>
</evidence>
<dbReference type="InterPro" id="IPR008867">
    <property type="entry name" value="ThiG"/>
</dbReference>
<organism evidence="9 10">
    <name type="scientific">Amycolatopsis albispora</name>
    <dbReference type="NCBI Taxonomy" id="1804986"/>
    <lineage>
        <taxon>Bacteria</taxon>
        <taxon>Bacillati</taxon>
        <taxon>Actinomycetota</taxon>
        <taxon>Actinomycetes</taxon>
        <taxon>Pseudonocardiales</taxon>
        <taxon>Pseudonocardiaceae</taxon>
        <taxon>Amycolatopsis</taxon>
    </lineage>
</organism>
<evidence type="ECO:0000256" key="3">
    <source>
        <dbReference type="ARBA" id="ARBA00011960"/>
    </source>
</evidence>
<dbReference type="PANTHER" id="PTHR34266">
    <property type="entry name" value="THIAZOLE SYNTHASE"/>
    <property type="match status" value="1"/>
</dbReference>
<sequence length="237" mass="24549">MHAWLRVKGREFRSRLLLGAELYDSAKLIGEVLEAGGCDAFITTLDLGAGRSGVALSELSRFVDVDTFTWVGTTSFARTGDEALRTARLLRSSLGVDIVKLDVRDVANLPDGPATVTVAEQLLAEGFAVLPLVEADPHLVTRLADAGCAAIRVVASPVGSGRGITDEHALRTVLGVATVPIVVECGIGSVAHAARALELGADAVLVNTAVATAPDPPGMARAMRHAVLGGRLAATAR</sequence>
<proteinExistence type="predicted"/>
<keyword evidence="10" id="KW-1185">Reference proteome</keyword>
<reference evidence="9 10" key="1">
    <citation type="submission" date="2016-04" db="EMBL/GenBank/DDBJ databases">
        <title>Complete genome sequence and analysis of deep-sea sediment isolate, Amycolatopsis sp. WP1.</title>
        <authorList>
            <person name="Wang H."/>
            <person name="Chen S."/>
            <person name="Wu Q."/>
        </authorList>
    </citation>
    <scope>NUCLEOTIDE SEQUENCE [LARGE SCALE GENOMIC DNA]</scope>
    <source>
        <strain evidence="9 10">WP1</strain>
    </source>
</reference>
<feature type="domain" description="Thiazole synthase ThiG" evidence="8">
    <location>
        <begin position="7"/>
        <end position="236"/>
    </location>
</feature>
<dbReference type="InterPro" id="IPR013785">
    <property type="entry name" value="Aldolase_TIM"/>
</dbReference>
<dbReference type="Proteomes" id="UP000250434">
    <property type="component" value="Chromosome"/>
</dbReference>
<evidence type="ECO:0000256" key="2">
    <source>
        <dbReference type="ARBA" id="ARBA00004948"/>
    </source>
</evidence>
<dbReference type="UniPathway" id="UPA00060"/>
<evidence type="ECO:0000313" key="9">
    <source>
        <dbReference type="EMBL" id="AXB48025.1"/>
    </source>
</evidence>
<comment type="pathway">
    <text evidence="2">Cofactor biosynthesis; thiamine diphosphate biosynthesis.</text>
</comment>
<dbReference type="RefSeq" id="WP_113697097.1">
    <property type="nucleotide sequence ID" value="NZ_CP015163.1"/>
</dbReference>
<comment type="function">
    <text evidence="1">Catalyzes the rearrangement of 1-deoxy-D-xylulose 5-phosphate (DXP) to produce the thiazole phosphate moiety of thiamine. Sulfur is provided by the thiocarboxylate moiety of the carrier protein ThiS. In vitro, sulfur can be provided by H(2)S.</text>
</comment>